<organism evidence="1 2">
    <name type="scientific">Forsythia ovata</name>
    <dbReference type="NCBI Taxonomy" id="205694"/>
    <lineage>
        <taxon>Eukaryota</taxon>
        <taxon>Viridiplantae</taxon>
        <taxon>Streptophyta</taxon>
        <taxon>Embryophyta</taxon>
        <taxon>Tracheophyta</taxon>
        <taxon>Spermatophyta</taxon>
        <taxon>Magnoliopsida</taxon>
        <taxon>eudicotyledons</taxon>
        <taxon>Gunneridae</taxon>
        <taxon>Pentapetalae</taxon>
        <taxon>asterids</taxon>
        <taxon>lamiids</taxon>
        <taxon>Lamiales</taxon>
        <taxon>Oleaceae</taxon>
        <taxon>Forsythieae</taxon>
        <taxon>Forsythia</taxon>
    </lineage>
</organism>
<gene>
    <name evidence="1" type="ORF">Fot_14474</name>
</gene>
<dbReference type="Proteomes" id="UP001604277">
    <property type="component" value="Unassembled WGS sequence"/>
</dbReference>
<evidence type="ECO:0000313" key="1">
    <source>
        <dbReference type="EMBL" id="KAL2545241.1"/>
    </source>
</evidence>
<reference evidence="2" key="1">
    <citation type="submission" date="2024-07" db="EMBL/GenBank/DDBJ databases">
        <title>Two chromosome-level genome assemblies of Korean endemic species Abeliophyllum distichum and Forsythia ovata (Oleaceae).</title>
        <authorList>
            <person name="Jang H."/>
        </authorList>
    </citation>
    <scope>NUCLEOTIDE SEQUENCE [LARGE SCALE GENOMIC DNA]</scope>
</reference>
<evidence type="ECO:0000313" key="2">
    <source>
        <dbReference type="Proteomes" id="UP001604277"/>
    </source>
</evidence>
<accession>A0ABD1W6V0</accession>
<dbReference type="AlphaFoldDB" id="A0ABD1W6V0"/>
<name>A0ABD1W6V0_9LAMI</name>
<comment type="caution">
    <text evidence="1">The sequence shown here is derived from an EMBL/GenBank/DDBJ whole genome shotgun (WGS) entry which is preliminary data.</text>
</comment>
<protein>
    <submittedName>
        <fullName evidence="1">Uncharacterized protein</fullName>
    </submittedName>
</protein>
<proteinExistence type="predicted"/>
<dbReference type="EMBL" id="JBFOLJ010000004">
    <property type="protein sequence ID" value="KAL2545241.1"/>
    <property type="molecule type" value="Genomic_DNA"/>
</dbReference>
<keyword evidence="2" id="KW-1185">Reference proteome</keyword>
<sequence length="102" mass="11883">MILERKNEKLFIQKLVKEKDDQEDNFGSGTMLLVEKDSGDGYTRGRDLGTGRGLKCSAQIVIFNYRYDRNIIMNNSIEVVYDTIDVEKRLLELSKLRYAIWS</sequence>